<feature type="transmembrane region" description="Helical" evidence="1">
    <location>
        <begin position="233"/>
        <end position="252"/>
    </location>
</feature>
<sequence length="357" mass="39265">MRLIAVPSCENARCLEALPLRFIPPKNISNKLVLSVASLWVCNIVLVPMIYFTCAYNPNPVDIPLSVLFSEVIAFSCSVILLVSQKRFIDSCSELGAYAVDSTSVLTSSAVALISIVLINLQLVAVMHLNPVVFQVLYHFVFLVTPFGLSTFLGYRYHWAEKLTLAGVAVGIWIALLQAPPVCLRGIDQELLNQNPMLGILCVALIGLLYGLIANHLDGLRAANSKYYGDFALFWFLQTAFRLPFSLFVFCMYGSDQNLLNGSLIWTLLLSVVIAAHTLLSWFVNYKLGASACLFCVTMAIWPVVLVSSGQQWFSIPTDFYNALLVVSIAGSIFTLGRVLLSGTMWGTKVYSLPLPS</sequence>
<organism evidence="2 3">
    <name type="scientific">Paragonimus westermani</name>
    <dbReference type="NCBI Taxonomy" id="34504"/>
    <lineage>
        <taxon>Eukaryota</taxon>
        <taxon>Metazoa</taxon>
        <taxon>Spiralia</taxon>
        <taxon>Lophotrochozoa</taxon>
        <taxon>Platyhelminthes</taxon>
        <taxon>Trematoda</taxon>
        <taxon>Digenea</taxon>
        <taxon>Plagiorchiida</taxon>
        <taxon>Troglotremata</taxon>
        <taxon>Troglotrematidae</taxon>
        <taxon>Paragonimus</taxon>
    </lineage>
</organism>
<feature type="transmembrane region" description="Helical" evidence="1">
    <location>
        <begin position="264"/>
        <end position="283"/>
    </location>
</feature>
<evidence type="ECO:0000256" key="1">
    <source>
        <dbReference type="SAM" id="Phobius"/>
    </source>
</evidence>
<evidence type="ECO:0000313" key="3">
    <source>
        <dbReference type="Proteomes" id="UP000324629"/>
    </source>
</evidence>
<dbReference type="Proteomes" id="UP000324629">
    <property type="component" value="Unassembled WGS sequence"/>
</dbReference>
<dbReference type="EMBL" id="QNGE01000738">
    <property type="protein sequence ID" value="KAA3679440.1"/>
    <property type="molecule type" value="Genomic_DNA"/>
</dbReference>
<feature type="transmembrane region" description="Helical" evidence="1">
    <location>
        <begin position="163"/>
        <end position="184"/>
    </location>
</feature>
<comment type="caution">
    <text evidence="2">The sequence shown here is derived from an EMBL/GenBank/DDBJ whole genome shotgun (WGS) entry which is preliminary data.</text>
</comment>
<protein>
    <submittedName>
        <fullName evidence="2">Uncharacterized protein</fullName>
    </submittedName>
</protein>
<feature type="transmembrane region" description="Helical" evidence="1">
    <location>
        <begin position="136"/>
        <end position="157"/>
    </location>
</feature>
<feature type="transmembrane region" description="Helical" evidence="1">
    <location>
        <begin position="65"/>
        <end position="84"/>
    </location>
</feature>
<accession>A0A5J4NW87</accession>
<name>A0A5J4NW87_9TREM</name>
<feature type="transmembrane region" description="Helical" evidence="1">
    <location>
        <begin position="196"/>
        <end position="213"/>
    </location>
</feature>
<gene>
    <name evidence="2" type="ORF">DEA37_0010323</name>
</gene>
<reference evidence="2 3" key="1">
    <citation type="journal article" date="2019" name="Gigascience">
        <title>Whole-genome sequence of the oriental lung fluke Paragonimus westermani.</title>
        <authorList>
            <person name="Oey H."/>
            <person name="Zakrzewski M."/>
            <person name="Narain K."/>
            <person name="Devi K.R."/>
            <person name="Agatsuma T."/>
            <person name="Nawaratna S."/>
            <person name="Gobert G.N."/>
            <person name="Jones M.K."/>
            <person name="Ragan M.A."/>
            <person name="McManus D.P."/>
            <person name="Krause L."/>
        </authorList>
    </citation>
    <scope>NUCLEOTIDE SEQUENCE [LARGE SCALE GENOMIC DNA]</scope>
    <source>
        <strain evidence="2 3">IND2009</strain>
    </source>
</reference>
<proteinExistence type="predicted"/>
<feature type="transmembrane region" description="Helical" evidence="1">
    <location>
        <begin position="104"/>
        <end position="124"/>
    </location>
</feature>
<keyword evidence="1" id="KW-0812">Transmembrane</keyword>
<evidence type="ECO:0000313" key="2">
    <source>
        <dbReference type="EMBL" id="KAA3679440.1"/>
    </source>
</evidence>
<feature type="transmembrane region" description="Helical" evidence="1">
    <location>
        <begin position="289"/>
        <end position="308"/>
    </location>
</feature>
<keyword evidence="1" id="KW-0472">Membrane</keyword>
<keyword evidence="1" id="KW-1133">Transmembrane helix</keyword>
<feature type="transmembrane region" description="Helical" evidence="1">
    <location>
        <begin position="32"/>
        <end position="53"/>
    </location>
</feature>
<keyword evidence="3" id="KW-1185">Reference proteome</keyword>
<dbReference type="AlphaFoldDB" id="A0A5J4NW87"/>
<feature type="transmembrane region" description="Helical" evidence="1">
    <location>
        <begin position="320"/>
        <end position="341"/>
    </location>
</feature>